<dbReference type="EMBL" id="MU001808">
    <property type="protein sequence ID" value="KAF2797362.1"/>
    <property type="molecule type" value="Genomic_DNA"/>
</dbReference>
<protein>
    <recommendedName>
        <fullName evidence="8">Cell wall mannoprotein PIR1-like C-terminal domain-containing protein</fullName>
    </recommendedName>
</protein>
<evidence type="ECO:0000313" key="9">
    <source>
        <dbReference type="EMBL" id="KAF2797362.1"/>
    </source>
</evidence>
<feature type="chain" id="PRO_5025669159" description="Cell wall mannoprotein PIR1-like C-terminal domain-containing protein" evidence="7">
    <location>
        <begin position="19"/>
        <end position="262"/>
    </location>
</feature>
<dbReference type="AlphaFoldDB" id="A0A6A6XLZ5"/>
<dbReference type="OrthoDB" id="5415592at2759"/>
<comment type="subcellular location">
    <subcellularLocation>
        <location evidence="1">Secreted</location>
        <location evidence="1">Cell wall</location>
    </subcellularLocation>
</comment>
<evidence type="ECO:0000256" key="6">
    <source>
        <dbReference type="SAM" id="MobiDB-lite"/>
    </source>
</evidence>
<dbReference type="GO" id="GO:0031505">
    <property type="term" value="P:fungal-type cell wall organization"/>
    <property type="evidence" value="ECO:0007669"/>
    <property type="project" value="TreeGrafter"/>
</dbReference>
<evidence type="ECO:0000256" key="3">
    <source>
        <dbReference type="ARBA" id="ARBA00022525"/>
    </source>
</evidence>
<proteinExistence type="inferred from homology"/>
<evidence type="ECO:0000256" key="4">
    <source>
        <dbReference type="ARBA" id="ARBA00022729"/>
    </source>
</evidence>
<keyword evidence="10" id="KW-1185">Reference proteome</keyword>
<evidence type="ECO:0000313" key="10">
    <source>
        <dbReference type="Proteomes" id="UP000799757"/>
    </source>
</evidence>
<dbReference type="PANTHER" id="PTHR47254">
    <property type="entry name" value="CELL WALL MANNOPROTEIN CIS3-RELATED"/>
    <property type="match status" value="1"/>
</dbReference>
<dbReference type="GO" id="GO:0005199">
    <property type="term" value="F:structural constituent of cell wall"/>
    <property type="evidence" value="ECO:0007669"/>
    <property type="project" value="TreeGrafter"/>
</dbReference>
<evidence type="ECO:0000256" key="2">
    <source>
        <dbReference type="ARBA" id="ARBA00022512"/>
    </source>
</evidence>
<feature type="signal peptide" evidence="7">
    <location>
        <begin position="1"/>
        <end position="18"/>
    </location>
</feature>
<organism evidence="9 10">
    <name type="scientific">Melanomma pulvis-pyrius CBS 109.77</name>
    <dbReference type="NCBI Taxonomy" id="1314802"/>
    <lineage>
        <taxon>Eukaryota</taxon>
        <taxon>Fungi</taxon>
        <taxon>Dikarya</taxon>
        <taxon>Ascomycota</taxon>
        <taxon>Pezizomycotina</taxon>
        <taxon>Dothideomycetes</taxon>
        <taxon>Pleosporomycetidae</taxon>
        <taxon>Pleosporales</taxon>
        <taxon>Melanommataceae</taxon>
        <taxon>Melanomma</taxon>
    </lineage>
</organism>
<reference evidence="9" key="1">
    <citation type="journal article" date="2020" name="Stud. Mycol.">
        <title>101 Dothideomycetes genomes: a test case for predicting lifestyles and emergence of pathogens.</title>
        <authorList>
            <person name="Haridas S."/>
            <person name="Albert R."/>
            <person name="Binder M."/>
            <person name="Bloem J."/>
            <person name="Labutti K."/>
            <person name="Salamov A."/>
            <person name="Andreopoulos B."/>
            <person name="Baker S."/>
            <person name="Barry K."/>
            <person name="Bills G."/>
            <person name="Bluhm B."/>
            <person name="Cannon C."/>
            <person name="Castanera R."/>
            <person name="Culley D."/>
            <person name="Daum C."/>
            <person name="Ezra D."/>
            <person name="Gonzalez J."/>
            <person name="Henrissat B."/>
            <person name="Kuo A."/>
            <person name="Liang C."/>
            <person name="Lipzen A."/>
            <person name="Lutzoni F."/>
            <person name="Magnuson J."/>
            <person name="Mondo S."/>
            <person name="Nolan M."/>
            <person name="Ohm R."/>
            <person name="Pangilinan J."/>
            <person name="Park H.-J."/>
            <person name="Ramirez L."/>
            <person name="Alfaro M."/>
            <person name="Sun H."/>
            <person name="Tritt A."/>
            <person name="Yoshinaga Y."/>
            <person name="Zwiers L.-H."/>
            <person name="Turgeon B."/>
            <person name="Goodwin S."/>
            <person name="Spatafora J."/>
            <person name="Crous P."/>
            <person name="Grigoriev I."/>
        </authorList>
    </citation>
    <scope>NUCLEOTIDE SEQUENCE</scope>
    <source>
        <strain evidence="9">CBS 109.77</strain>
    </source>
</reference>
<evidence type="ECO:0000256" key="1">
    <source>
        <dbReference type="ARBA" id="ARBA00004191"/>
    </source>
</evidence>
<accession>A0A6A6XLZ5</accession>
<dbReference type="GO" id="GO:0009277">
    <property type="term" value="C:fungal-type cell wall"/>
    <property type="evidence" value="ECO:0007669"/>
    <property type="project" value="TreeGrafter"/>
</dbReference>
<keyword evidence="3" id="KW-0964">Secreted</keyword>
<comment type="similarity">
    <text evidence="5">Belongs to the PIR protein family.</text>
</comment>
<sequence length="262" mass="26171">MRTSSILAAISLIASSFAQGPPEGVAPPDPSPPGCEDTATGKFTIGTLLLSSKHKRESAQEVAVNTFVCSLNEGILHDPQNRTGSIVANYQFQFDGPPQAGAIWTGGWSVCKNNSLAIGPNTTFWHCLSGGFANLYSVNLGAQCSPINIVVSYVDKPSSSSSVVASTATATATETSSGGVESASSSASISATATGSSNETISTGVPSSFTSVPASATSVPVAPDAGGASSTSGSTGGAIPTRVPRRETFGAVIGILGAALIL</sequence>
<keyword evidence="2" id="KW-0134">Cell wall</keyword>
<gene>
    <name evidence="9" type="ORF">K505DRAFT_235702</name>
</gene>
<evidence type="ECO:0000259" key="8">
    <source>
        <dbReference type="Pfam" id="PF22799"/>
    </source>
</evidence>
<evidence type="ECO:0000256" key="7">
    <source>
        <dbReference type="SAM" id="SignalP"/>
    </source>
</evidence>
<dbReference type="InterPro" id="IPR054508">
    <property type="entry name" value="PIR1-like_C"/>
</dbReference>
<dbReference type="Pfam" id="PF22799">
    <property type="entry name" value="PIR1-like_C"/>
    <property type="match status" value="1"/>
</dbReference>
<feature type="domain" description="Cell wall mannoprotein PIR1-like C-terminal" evidence="8">
    <location>
        <begin position="74"/>
        <end position="147"/>
    </location>
</feature>
<feature type="region of interest" description="Disordered" evidence="6">
    <location>
        <begin position="220"/>
        <end position="242"/>
    </location>
</feature>
<dbReference type="Proteomes" id="UP000799757">
    <property type="component" value="Unassembled WGS sequence"/>
</dbReference>
<dbReference type="PANTHER" id="PTHR47254:SF1">
    <property type="entry name" value="CELL WALL MANNOPROTEIN CIS3-RELATED"/>
    <property type="match status" value="1"/>
</dbReference>
<dbReference type="InterPro" id="IPR051153">
    <property type="entry name" value="Yeast_CWMannoprotein_PIR"/>
</dbReference>
<evidence type="ECO:0000256" key="5">
    <source>
        <dbReference type="ARBA" id="ARBA00038219"/>
    </source>
</evidence>
<name>A0A6A6XLZ5_9PLEO</name>
<keyword evidence="4 7" id="KW-0732">Signal</keyword>